<dbReference type="SMART" id="SM00663">
    <property type="entry name" value="RPOLA_N"/>
    <property type="match status" value="1"/>
</dbReference>
<dbReference type="InterPro" id="IPR000722">
    <property type="entry name" value="RNA_pol_asu"/>
</dbReference>
<organism evidence="16 17">
    <name type="scientific">Trichomonas vaginalis (strain ATCC PRA-98 / G3)</name>
    <dbReference type="NCBI Taxonomy" id="412133"/>
    <lineage>
        <taxon>Eukaryota</taxon>
        <taxon>Metamonada</taxon>
        <taxon>Parabasalia</taxon>
        <taxon>Trichomonadida</taxon>
        <taxon>Trichomonadidae</taxon>
        <taxon>Trichomonas</taxon>
    </lineage>
</organism>
<dbReference type="KEGG" id="tva:5466514"/>
<dbReference type="InterPro" id="IPR007083">
    <property type="entry name" value="RNA_pol_Rpb1_4"/>
</dbReference>
<dbReference type="Pfam" id="PF04998">
    <property type="entry name" value="RNA_pol_Rpb1_5"/>
    <property type="match status" value="1"/>
</dbReference>
<dbReference type="CDD" id="cd02736">
    <property type="entry name" value="RNAP_III_Rpc1_C"/>
    <property type="match status" value="1"/>
</dbReference>
<dbReference type="InterPro" id="IPR007066">
    <property type="entry name" value="RNA_pol_Rpb1_3"/>
</dbReference>
<dbReference type="EMBL" id="DS113193">
    <property type="protein sequence ID" value="EAY20967.1"/>
    <property type="molecule type" value="Genomic_DNA"/>
</dbReference>
<dbReference type="FunFam" id="2.40.40.20:FF:000019">
    <property type="entry name" value="DNA-directed RNA polymerase II subunit RPB1"/>
    <property type="match status" value="1"/>
</dbReference>
<sequence length="1657" mass="187088">MDTQEIRKLSTVFVHENELYEPRDLKPKVGGTLDLRLGAASKNQICQTCGQPQENCPGHFGSLELVLPVYNIGFYPAILHCLKCICKTCSNILLPNEEINSRLKKFYSKPPQTVSAKIDRVKALMKECEKVTICPHCGAINGPVKKTKTTLIITHNVGQKNDKLREPFLSKFSKLDIKGDDYKKYLDNICDDITPLRALQLFKAIPTRQIPLLLSGFSVSSPADMIITSIVIPPNCIRPAVIAAGEGTNQDDLTVRLVDSVHFNDEIRKSIEVGRQASSTMELWSSLQQNVNSSINSEAADTAAKTKKKNKPVIGVIQRLKGKQGRFRTNLSGKRVNYSGRTVISPDPNVNVDQVVIPVSMAKILTFPTRVTKFNKKDLMRYVKNGPDKYPGANNIIKADTGFKLSLAYGNKEQRAQELREGDIVERHLLDNDTVLFNRQPSLHRISIMGFRAKVMEWCTMRFNESVCAPFNADFDGDEMNVHLPQTLEAAADARYLMNVLYNLFSPRAGEMIVAPTQDFLSGAFILTRKNVFLDYSHFTFLISQIFDNLEEVDIPPPAIVKPYQLWTGKQVVSLMIAPNKKTDLHFTHQVGNKEYTGNKEMCKKDGYVSFLDNYMVSGVLEKSLIGGGPKSLWAIMARDHSPKFAAVCMQRIAKMSCRYLMNRGFSIGIMDVRPDENLTNNKNAQISKTYQDCYDKIAEYDSGKLEAAPGMTKLATLEAFLNGQLSELRNKIGKMCMAELSPINTPLVMAKSGAKGSDINICQMMACLGQQSVGGKRIIDDFIDRSIPHFKHGSKDPISKGFIASSFYTGLTPSDFFFHTMGGREGLVDAAVKTAQTGYMQRRLMKSLEDLVIAYDQTVRMSDGTIVQFTYGDDGLDPLNLETTYFPVDLNRVSQEYLFKFSQEPLMDQIEARERIETLFNDIREEQQGRGLVRVPEFLIDRLKKYIDDLLEKYIKANDQYIGEDLSMDSYIRATIPFTKSFLEEFVKFCMHRCEKSMAEPGMTVGAVAGQSIGEPATQMTLRSFHFAGVASMNVTLGVPRIEEVMNAVSEIKTPIITANLLSQRDEIAARIVKGIIDRVTLGQVCKHIEYNQNEKSCYIDIELDAEIIREAKLNITSETVRRSIVNTPKIGVKDENTANNGDYNVRVFMQGANPKAFSFIMQQLMLKLPDVVVSGVPGVERVHVGKENGCFKLFVEGNPFLKVLNTPGIDPKRTVSNHVLDVEKVLGVEAARSVIISEITNVMKNYSLNIDRRHLMLLSDLMTIRGKVLGVTRHGLAKTSVSSLKLASFETTQEHLFNAAFHNVDEVANGVSASVILGNFAPIGSGMIDVLVSDELLKRTSLTPRCHLIEDYINPMFLTAPYATNDGFLKPQFSVKSFLSLEKFLKSEFLTEQGYLKPQYLRLEKFLKKDLLAKDKDPNDPFKIYNEDGTVNQELLTKDGLLKRSVLDSEKYFSYDFITSEGMMSPRDLIKFDNLARNDHLRREFLGEDGLLKPEYLTEEGFVKEELQTKEGKPIPRSFMKHEFLTRDGLLKKEFYTSSGLLQAKNFLKLEYINTRGEPIPDFDLKPEYLTRDGMLKMEYIADDNGKNNKCYIKPEFMKQQYWWPKYTGPDYVKPELLNPENFVNPDYLKPQFLTPQPQSKYREQIEKGTFKPRK</sequence>
<dbReference type="GO" id="GO:0003899">
    <property type="term" value="F:DNA-directed RNA polymerase activity"/>
    <property type="evidence" value="ECO:0007669"/>
    <property type="project" value="UniProtKB-EC"/>
</dbReference>
<dbReference type="FunFam" id="1.10.274.100:FF:000008">
    <property type="entry name" value="DNA-directed RNA polymerase subunit"/>
    <property type="match status" value="1"/>
</dbReference>
<keyword evidence="6 14" id="KW-0548">Nucleotidyltransferase</keyword>
<dbReference type="NCBIfam" id="NF006336">
    <property type="entry name" value="PRK08566.1"/>
    <property type="match status" value="1"/>
</dbReference>
<dbReference type="InterPro" id="IPR035698">
    <property type="entry name" value="RNAP_III_Rpc1_C"/>
</dbReference>
<dbReference type="Pfam" id="PF04983">
    <property type="entry name" value="RNA_pol_Rpb1_3"/>
    <property type="match status" value="1"/>
</dbReference>
<dbReference type="PANTHER" id="PTHR48446:SF1">
    <property type="entry name" value="DNA-DIRECTED RNA POLYMERASE SUBUNIT BETA' N-TERMINAL SECTION"/>
    <property type="match status" value="1"/>
</dbReference>
<dbReference type="Gene3D" id="1.10.150.390">
    <property type="match status" value="1"/>
</dbReference>
<dbReference type="InterPro" id="IPR007080">
    <property type="entry name" value="RNA_pol_Rpb1_1"/>
</dbReference>
<dbReference type="Pfam" id="PF04997">
    <property type="entry name" value="RNA_pol_Rpb1_1"/>
    <property type="match status" value="1"/>
</dbReference>
<keyword evidence="4 14" id="KW-0240">DNA-directed RNA polymerase</keyword>
<evidence type="ECO:0000313" key="17">
    <source>
        <dbReference type="Proteomes" id="UP000001542"/>
    </source>
</evidence>
<comment type="function">
    <text evidence="13">DNA-dependent RNA polymerase catalyzes the transcription of DNA into RNA using the four ribonucleoside triphosphates as substrates. Largest and catalytic core component of RNA polymerase III which synthesizes small RNAs, such as 5S rRNA and tRNAs. Forms the polymerase active center together with the second largest subunit. A single-stranded DNA template strand of the promoter is positioned within the central active site cleft of Pol III. A bridging helix emanates from RPC1 and crosses the cleft near the catalytic site and is thought to promote translocation of Pol III by acting as a ratchet that moves the RNA-DNA hybrid through the active site by switching from straight to bent conformations at each step of nucleotide addition.</text>
</comment>
<evidence type="ECO:0000256" key="2">
    <source>
        <dbReference type="ARBA" id="ARBA00006460"/>
    </source>
</evidence>
<dbReference type="InterPro" id="IPR042102">
    <property type="entry name" value="RNA_pol_Rpb1_3_sf"/>
</dbReference>
<feature type="domain" description="RNA polymerase N-terminal" evidence="15">
    <location>
        <begin position="223"/>
        <end position="528"/>
    </location>
</feature>
<proteinExistence type="inferred from homology"/>
<evidence type="ECO:0000256" key="12">
    <source>
        <dbReference type="ARBA" id="ARBA00048552"/>
    </source>
</evidence>
<evidence type="ECO:0000256" key="4">
    <source>
        <dbReference type="ARBA" id="ARBA00022478"/>
    </source>
</evidence>
<dbReference type="Pfam" id="PF05000">
    <property type="entry name" value="RNA_pol_Rpb1_4"/>
    <property type="match status" value="1"/>
</dbReference>
<evidence type="ECO:0000256" key="3">
    <source>
        <dbReference type="ARBA" id="ARBA00011206"/>
    </source>
</evidence>
<evidence type="ECO:0000256" key="13">
    <source>
        <dbReference type="ARBA" id="ARBA00058108"/>
    </source>
</evidence>
<dbReference type="FunCoup" id="A2DEX5">
    <property type="interactions" value="646"/>
</dbReference>
<evidence type="ECO:0000256" key="8">
    <source>
        <dbReference type="ARBA" id="ARBA00022833"/>
    </source>
</evidence>
<dbReference type="SUPFAM" id="SSF64484">
    <property type="entry name" value="beta and beta-prime subunits of DNA dependent RNA-polymerase"/>
    <property type="match status" value="1"/>
</dbReference>
<comment type="subcellular location">
    <subcellularLocation>
        <location evidence="1">Nucleus</location>
    </subcellularLocation>
</comment>
<dbReference type="OrthoDB" id="270392at2759"/>
<evidence type="ECO:0000256" key="7">
    <source>
        <dbReference type="ARBA" id="ARBA00022723"/>
    </source>
</evidence>
<dbReference type="Proteomes" id="UP000001542">
    <property type="component" value="Unassembled WGS sequence"/>
</dbReference>
<reference evidence="16" key="2">
    <citation type="journal article" date="2007" name="Science">
        <title>Draft genome sequence of the sexually transmitted pathogen Trichomonas vaginalis.</title>
        <authorList>
            <person name="Carlton J.M."/>
            <person name="Hirt R.P."/>
            <person name="Silva J.C."/>
            <person name="Delcher A.L."/>
            <person name="Schatz M."/>
            <person name="Zhao Q."/>
            <person name="Wortman J.R."/>
            <person name="Bidwell S.L."/>
            <person name="Alsmark U.C.M."/>
            <person name="Besteiro S."/>
            <person name="Sicheritz-Ponten T."/>
            <person name="Noel C.J."/>
            <person name="Dacks J.B."/>
            <person name="Foster P.G."/>
            <person name="Simillion C."/>
            <person name="Van de Peer Y."/>
            <person name="Miranda-Saavedra D."/>
            <person name="Barton G.J."/>
            <person name="Westrop G.D."/>
            <person name="Mueller S."/>
            <person name="Dessi D."/>
            <person name="Fiori P.L."/>
            <person name="Ren Q."/>
            <person name="Paulsen I."/>
            <person name="Zhang H."/>
            <person name="Bastida-Corcuera F.D."/>
            <person name="Simoes-Barbosa A."/>
            <person name="Brown M.T."/>
            <person name="Hayes R.D."/>
            <person name="Mukherjee M."/>
            <person name="Okumura C.Y."/>
            <person name="Schneider R."/>
            <person name="Smith A.J."/>
            <person name="Vanacova S."/>
            <person name="Villalvazo M."/>
            <person name="Haas B.J."/>
            <person name="Pertea M."/>
            <person name="Feldblyum T.V."/>
            <person name="Utterback T.R."/>
            <person name="Shu C.L."/>
            <person name="Osoegawa K."/>
            <person name="de Jong P.J."/>
            <person name="Hrdy I."/>
            <person name="Horvathova L."/>
            <person name="Zubacova Z."/>
            <person name="Dolezal P."/>
            <person name="Malik S.B."/>
            <person name="Logsdon J.M. Jr."/>
            <person name="Henze K."/>
            <person name="Gupta A."/>
            <person name="Wang C.C."/>
            <person name="Dunne R.L."/>
            <person name="Upcroft J.A."/>
            <person name="Upcroft P."/>
            <person name="White O."/>
            <person name="Salzberg S.L."/>
            <person name="Tang P."/>
            <person name="Chiu C.-H."/>
            <person name="Lee Y.-S."/>
            <person name="Embley T.M."/>
            <person name="Coombs G.H."/>
            <person name="Mottram J.C."/>
            <person name="Tachezy J."/>
            <person name="Fraser-Liggett C.M."/>
            <person name="Johnson P.J."/>
        </authorList>
    </citation>
    <scope>NUCLEOTIDE SEQUENCE [LARGE SCALE GENOMIC DNA]</scope>
    <source>
        <strain evidence="16">G3</strain>
    </source>
</reference>
<dbReference type="GO" id="GO:0046872">
    <property type="term" value="F:metal ion binding"/>
    <property type="evidence" value="ECO:0007669"/>
    <property type="project" value="UniProtKB-KW"/>
</dbReference>
<keyword evidence="7" id="KW-0479">Metal-binding</keyword>
<keyword evidence="17" id="KW-1185">Reference proteome</keyword>
<dbReference type="InParanoid" id="A2DEX5"/>
<evidence type="ECO:0000256" key="10">
    <source>
        <dbReference type="ARBA" id="ARBA00023163"/>
    </source>
</evidence>
<dbReference type="STRING" id="5722.A2DEX5"/>
<dbReference type="Pfam" id="PF00623">
    <property type="entry name" value="RNA_pol_Rpb1_2"/>
    <property type="match status" value="1"/>
</dbReference>
<dbReference type="Gene3D" id="4.10.860.120">
    <property type="entry name" value="RNA polymerase II, clamp domain"/>
    <property type="match status" value="1"/>
</dbReference>
<keyword evidence="10 14" id="KW-0804">Transcription</keyword>
<dbReference type="InterPro" id="IPR038120">
    <property type="entry name" value="Rpb1_funnel_sf"/>
</dbReference>
<comment type="catalytic activity">
    <reaction evidence="12 14">
        <text>RNA(n) + a ribonucleoside 5'-triphosphate = RNA(n+1) + diphosphate</text>
        <dbReference type="Rhea" id="RHEA:21248"/>
        <dbReference type="Rhea" id="RHEA-COMP:14527"/>
        <dbReference type="Rhea" id="RHEA-COMP:17342"/>
        <dbReference type="ChEBI" id="CHEBI:33019"/>
        <dbReference type="ChEBI" id="CHEBI:61557"/>
        <dbReference type="ChEBI" id="CHEBI:140395"/>
        <dbReference type="EC" id="2.7.7.6"/>
    </reaction>
</comment>
<dbReference type="InterPro" id="IPR007081">
    <property type="entry name" value="RNA_pol_Rpb1_5"/>
</dbReference>
<dbReference type="GO" id="GO:0005634">
    <property type="term" value="C:nucleus"/>
    <property type="evidence" value="ECO:0007669"/>
    <property type="project" value="UniProtKB-SubCell"/>
</dbReference>
<dbReference type="InterPro" id="IPR044893">
    <property type="entry name" value="RNA_pol_Rpb1_clamp_domain"/>
</dbReference>
<dbReference type="Gene3D" id="6.20.50.80">
    <property type="match status" value="1"/>
</dbReference>
<keyword evidence="9" id="KW-0460">Magnesium</keyword>
<dbReference type="OMA" id="AVCPPYN"/>
<name>A2DEX5_TRIV3</name>
<dbReference type="Gene3D" id="2.40.40.20">
    <property type="match status" value="1"/>
</dbReference>
<dbReference type="Gene3D" id="1.10.132.30">
    <property type="match status" value="1"/>
</dbReference>
<dbReference type="RefSeq" id="XP_001581953.1">
    <property type="nucleotide sequence ID" value="XM_001581903.1"/>
</dbReference>
<dbReference type="InterPro" id="IPR035697">
    <property type="entry name" value="RNAP_III_RPC1_N"/>
</dbReference>
<gene>
    <name evidence="16" type="ORF">TVAG_172240</name>
</gene>
<reference evidence="16" key="1">
    <citation type="submission" date="2006-10" db="EMBL/GenBank/DDBJ databases">
        <authorList>
            <person name="Amadeo P."/>
            <person name="Zhao Q."/>
            <person name="Wortman J."/>
            <person name="Fraser-Liggett C."/>
            <person name="Carlton J."/>
        </authorList>
    </citation>
    <scope>NUCLEOTIDE SEQUENCE</scope>
    <source>
        <strain evidence="16">G3</strain>
    </source>
</reference>
<dbReference type="InterPro" id="IPR015700">
    <property type="entry name" value="RPC1"/>
</dbReference>
<dbReference type="CDD" id="cd02583">
    <property type="entry name" value="RNAP_III_RPC1_N"/>
    <property type="match status" value="1"/>
</dbReference>
<evidence type="ECO:0000313" key="16">
    <source>
        <dbReference type="EMBL" id="EAY20967.1"/>
    </source>
</evidence>
<protein>
    <recommendedName>
        <fullName evidence="14">DNA-directed RNA polymerase subunit</fullName>
        <ecNumber evidence="14">2.7.7.6</ecNumber>
    </recommendedName>
</protein>
<dbReference type="Gene3D" id="6.10.250.2940">
    <property type="match status" value="1"/>
</dbReference>
<evidence type="ECO:0000256" key="9">
    <source>
        <dbReference type="ARBA" id="ARBA00022842"/>
    </source>
</evidence>
<dbReference type="GO" id="GO:0003677">
    <property type="term" value="F:DNA binding"/>
    <property type="evidence" value="ECO:0007669"/>
    <property type="project" value="InterPro"/>
</dbReference>
<dbReference type="VEuPathDB" id="TrichDB:TVAG_172240"/>
<dbReference type="GO" id="GO:0000428">
    <property type="term" value="C:DNA-directed RNA polymerase complex"/>
    <property type="evidence" value="ECO:0000318"/>
    <property type="project" value="GO_Central"/>
</dbReference>
<dbReference type="Gene3D" id="3.30.1490.180">
    <property type="entry name" value="RNA polymerase ii"/>
    <property type="match status" value="1"/>
</dbReference>
<evidence type="ECO:0000256" key="6">
    <source>
        <dbReference type="ARBA" id="ARBA00022695"/>
    </source>
</evidence>
<keyword evidence="11" id="KW-0539">Nucleus</keyword>
<evidence type="ECO:0000256" key="11">
    <source>
        <dbReference type="ARBA" id="ARBA00023242"/>
    </source>
</evidence>
<evidence type="ECO:0000259" key="15">
    <source>
        <dbReference type="SMART" id="SM00663"/>
    </source>
</evidence>
<comment type="subunit">
    <text evidence="3">Component of the RNA polymerase III (Pol III) complex consisting of 17 subunits.</text>
</comment>
<dbReference type="VEuPathDB" id="TrichDB:TVAGG3_0530780"/>
<dbReference type="InterPro" id="IPR006592">
    <property type="entry name" value="RNA_pol_N"/>
</dbReference>
<dbReference type="eggNOG" id="KOG0261">
    <property type="taxonomic scope" value="Eukaryota"/>
</dbReference>
<keyword evidence="5 14" id="KW-0808">Transferase</keyword>
<dbReference type="GO" id="GO:0006351">
    <property type="term" value="P:DNA-templated transcription"/>
    <property type="evidence" value="ECO:0000318"/>
    <property type="project" value="GO_Central"/>
</dbReference>
<evidence type="ECO:0000256" key="1">
    <source>
        <dbReference type="ARBA" id="ARBA00004123"/>
    </source>
</evidence>
<dbReference type="PANTHER" id="PTHR48446">
    <property type="entry name" value="DNA-DIRECTED RNA POLYMERASE SUBUNIT BETA' N-TERMINAL SECTION"/>
    <property type="match status" value="1"/>
</dbReference>
<accession>A2DEX5</accession>
<dbReference type="SMR" id="A2DEX5"/>
<dbReference type="EC" id="2.7.7.6" evidence="14"/>
<evidence type="ECO:0000256" key="5">
    <source>
        <dbReference type="ARBA" id="ARBA00022679"/>
    </source>
</evidence>
<evidence type="ECO:0000256" key="14">
    <source>
        <dbReference type="RuleBase" id="RU004279"/>
    </source>
</evidence>
<dbReference type="Gene3D" id="1.10.274.100">
    <property type="entry name" value="RNA polymerase Rpb1, domain 3"/>
    <property type="match status" value="1"/>
</dbReference>
<comment type="similarity">
    <text evidence="2 14">Belongs to the RNA polymerase beta' chain family.</text>
</comment>
<keyword evidence="8" id="KW-0862">Zinc</keyword>